<dbReference type="Pfam" id="PF13563">
    <property type="entry name" value="2_5_RNA_ligase2"/>
    <property type="match status" value="1"/>
</dbReference>
<name>A0ABU8LA47_9MICO</name>
<evidence type="ECO:0000313" key="1">
    <source>
        <dbReference type="EMBL" id="MEJ1088168.1"/>
    </source>
</evidence>
<dbReference type="InterPro" id="IPR009097">
    <property type="entry name" value="Cyclic_Pdiesterase"/>
</dbReference>
<accession>A0ABU8LA47</accession>
<dbReference type="EMBL" id="JBBDGM010000005">
    <property type="protein sequence ID" value="MEJ1088168.1"/>
    <property type="molecule type" value="Genomic_DNA"/>
</dbReference>
<reference evidence="1 2" key="1">
    <citation type="submission" date="2024-02" db="EMBL/GenBank/DDBJ databases">
        <authorList>
            <person name="Saticioglu I.B."/>
        </authorList>
    </citation>
    <scope>NUCLEOTIDE SEQUENCE [LARGE SCALE GENOMIC DNA]</scope>
    <source>
        <strain evidence="1 2">Mu-80</strain>
    </source>
</reference>
<dbReference type="Proteomes" id="UP001371224">
    <property type="component" value="Unassembled WGS sequence"/>
</dbReference>
<dbReference type="GO" id="GO:0016874">
    <property type="term" value="F:ligase activity"/>
    <property type="evidence" value="ECO:0007669"/>
    <property type="project" value="UniProtKB-KW"/>
</dbReference>
<gene>
    <name evidence="1" type="ORF">WDU99_07545</name>
</gene>
<evidence type="ECO:0000313" key="2">
    <source>
        <dbReference type="Proteomes" id="UP001371224"/>
    </source>
</evidence>
<organism evidence="1 2">
    <name type="scientific">Microbacterium bandirmense</name>
    <dbReference type="NCBI Taxonomy" id="3122050"/>
    <lineage>
        <taxon>Bacteria</taxon>
        <taxon>Bacillati</taxon>
        <taxon>Actinomycetota</taxon>
        <taxon>Actinomycetes</taxon>
        <taxon>Micrococcales</taxon>
        <taxon>Microbacteriaceae</taxon>
        <taxon>Microbacterium</taxon>
    </lineage>
</organism>
<sequence length="196" mass="22383">MARDFMTDAGQLRDLEGQQYVVLRPAGAVMREFDRVQDAARHRLGDSVRYPGAAHVTLRGLYEPERVEQVRNLVRRWAAQQHPIEIVFEAVDAFPAPWQIIIARLARTPSLTHAYASLTEALERTDLRRIGELSLDEWVFHLSAVYAKTLDPADWARVASDLAREYAEPTTDTISEVEFVTYFDATERREVFPLVG</sequence>
<dbReference type="Gene3D" id="3.90.1140.10">
    <property type="entry name" value="Cyclic phosphodiesterase"/>
    <property type="match status" value="1"/>
</dbReference>
<comment type="caution">
    <text evidence="1">The sequence shown here is derived from an EMBL/GenBank/DDBJ whole genome shotgun (WGS) entry which is preliminary data.</text>
</comment>
<dbReference type="RefSeq" id="WP_337331834.1">
    <property type="nucleotide sequence ID" value="NZ_JBBDGM010000005.1"/>
</dbReference>
<keyword evidence="2" id="KW-1185">Reference proteome</keyword>
<dbReference type="SUPFAM" id="SSF55144">
    <property type="entry name" value="LigT-like"/>
    <property type="match status" value="1"/>
</dbReference>
<keyword evidence="1" id="KW-0436">Ligase</keyword>
<protein>
    <submittedName>
        <fullName evidence="1">2'-5' RNA ligase family protein</fullName>
    </submittedName>
</protein>
<proteinExistence type="predicted"/>